<reference evidence="5" key="1">
    <citation type="submission" date="2016-10" db="EMBL/GenBank/DDBJ databases">
        <authorList>
            <person name="Varghese N."/>
            <person name="Submissions S."/>
        </authorList>
    </citation>
    <scope>NUCLEOTIDE SEQUENCE [LARGE SCALE GENOMIC DNA]</scope>
    <source>
        <strain evidence="5">DSM 45237</strain>
    </source>
</reference>
<organism evidence="4 5">
    <name type="scientific">Jiangella alba</name>
    <dbReference type="NCBI Taxonomy" id="561176"/>
    <lineage>
        <taxon>Bacteria</taxon>
        <taxon>Bacillati</taxon>
        <taxon>Actinomycetota</taxon>
        <taxon>Actinomycetes</taxon>
        <taxon>Jiangellales</taxon>
        <taxon>Jiangellaceae</taxon>
        <taxon>Jiangella</taxon>
    </lineage>
</organism>
<dbReference type="Gene3D" id="2.40.50.140">
    <property type="entry name" value="Nucleic acid-binding proteins"/>
    <property type="match status" value="1"/>
</dbReference>
<feature type="region of interest" description="Disordered" evidence="3">
    <location>
        <begin position="118"/>
        <end position="159"/>
    </location>
</feature>
<accession>A0A1H5MZQ7</accession>
<dbReference type="EMBL" id="FNUC01000003">
    <property type="protein sequence ID" value="SEE94670.1"/>
    <property type="molecule type" value="Genomic_DNA"/>
</dbReference>
<sequence>MKRYEGIYGFIASDPELTYNADNKPRLYVRIGINRFEPLPGGRRRRLPPTFHDLVQFERGAELTHDRFKKGDDFVAVGYVRSYTRTVDGKSKKDEQFVAYRLSHDGISTDYEVIRRPRTAKRDLAEPGAELHNQHAPAAPRQSQPQPSPAPPSTDDLTR</sequence>
<dbReference type="PROSITE" id="PS50935">
    <property type="entry name" value="SSB"/>
    <property type="match status" value="1"/>
</dbReference>
<dbReference type="SUPFAM" id="SSF50249">
    <property type="entry name" value="Nucleic acid-binding proteins"/>
    <property type="match status" value="1"/>
</dbReference>
<dbReference type="Proteomes" id="UP000181980">
    <property type="component" value="Unassembled WGS sequence"/>
</dbReference>
<gene>
    <name evidence="4" type="ORF">SAMN04488561_3568</name>
</gene>
<dbReference type="STRING" id="561176.SAMN04488561_3568"/>
<dbReference type="RefSeq" id="WP_069114093.1">
    <property type="nucleotide sequence ID" value="NZ_FNUC01000003.1"/>
</dbReference>
<dbReference type="GO" id="GO:0003697">
    <property type="term" value="F:single-stranded DNA binding"/>
    <property type="evidence" value="ECO:0007669"/>
    <property type="project" value="InterPro"/>
</dbReference>
<evidence type="ECO:0000313" key="4">
    <source>
        <dbReference type="EMBL" id="SEE94670.1"/>
    </source>
</evidence>
<evidence type="ECO:0000256" key="2">
    <source>
        <dbReference type="PROSITE-ProRule" id="PRU00252"/>
    </source>
</evidence>
<keyword evidence="5" id="KW-1185">Reference proteome</keyword>
<keyword evidence="1 2" id="KW-0238">DNA-binding</keyword>
<dbReference type="InterPro" id="IPR000424">
    <property type="entry name" value="Primosome_PriB/ssb"/>
</dbReference>
<protein>
    <submittedName>
        <fullName evidence="4">Single-stranded DNA-binding protein</fullName>
    </submittedName>
</protein>
<evidence type="ECO:0000256" key="3">
    <source>
        <dbReference type="SAM" id="MobiDB-lite"/>
    </source>
</evidence>
<evidence type="ECO:0000313" key="5">
    <source>
        <dbReference type="Proteomes" id="UP000181980"/>
    </source>
</evidence>
<dbReference type="AlphaFoldDB" id="A0A1H5MZQ7"/>
<dbReference type="InterPro" id="IPR012340">
    <property type="entry name" value="NA-bd_OB-fold"/>
</dbReference>
<evidence type="ECO:0000256" key="1">
    <source>
        <dbReference type="ARBA" id="ARBA00023125"/>
    </source>
</evidence>
<name>A0A1H5MZQ7_9ACTN</name>
<proteinExistence type="predicted"/>
<feature type="compositionally biased region" description="Low complexity" evidence="3">
    <location>
        <begin position="136"/>
        <end position="145"/>
    </location>
</feature>